<evidence type="ECO:0000313" key="1">
    <source>
        <dbReference type="EMBL" id="TGY00430.1"/>
    </source>
</evidence>
<keyword evidence="1" id="KW-0966">Cell projection</keyword>
<proteinExistence type="predicted"/>
<accession>A0AC61R3A9</accession>
<dbReference type="EMBL" id="SRZB01000002">
    <property type="protein sequence ID" value="TGY00430.1"/>
    <property type="molecule type" value="Genomic_DNA"/>
</dbReference>
<name>A0AC61R3A9_9FIRM</name>
<sequence>MGGLNLISALGCVILVLLLAYWCSRFLGKNWSRVSGTRELKVIDQLQIGQDKRILLVKLREHTYLIGVSQAGITLLTEAEGDFADPELSTEKPMDFKEIIRNYASVHRRKEEDKDE</sequence>
<reference evidence="1" key="1">
    <citation type="submission" date="2019-04" db="EMBL/GenBank/DDBJ databases">
        <title>Microbes associate with the intestines of laboratory mice.</title>
        <authorList>
            <person name="Navarre W."/>
            <person name="Wong E."/>
            <person name="Huang K."/>
            <person name="Tropini C."/>
            <person name="Ng K."/>
            <person name="Yu B."/>
        </authorList>
    </citation>
    <scope>NUCLEOTIDE SEQUENCE</scope>
    <source>
        <strain evidence="1">NM72_1-8</strain>
    </source>
</reference>
<keyword evidence="1" id="KW-0282">Flagellum</keyword>
<keyword evidence="2" id="KW-1185">Reference proteome</keyword>
<dbReference type="Proteomes" id="UP000307720">
    <property type="component" value="Unassembled WGS sequence"/>
</dbReference>
<gene>
    <name evidence="1" type="ORF">E5357_02710</name>
</gene>
<evidence type="ECO:0000313" key="2">
    <source>
        <dbReference type="Proteomes" id="UP000307720"/>
    </source>
</evidence>
<organism evidence="1 2">
    <name type="scientific">Hominisplanchenecus murintestinalis</name>
    <dbReference type="NCBI Taxonomy" id="2941517"/>
    <lineage>
        <taxon>Bacteria</taxon>
        <taxon>Bacillati</taxon>
        <taxon>Bacillota</taxon>
        <taxon>Clostridia</taxon>
        <taxon>Lachnospirales</taxon>
        <taxon>Lachnospiraceae</taxon>
        <taxon>Hominisplanchenecus</taxon>
    </lineage>
</organism>
<protein>
    <submittedName>
        <fullName evidence="1">Flagellar biosynthetic protein FliO</fullName>
    </submittedName>
</protein>
<comment type="caution">
    <text evidence="1">The sequence shown here is derived from an EMBL/GenBank/DDBJ whole genome shotgun (WGS) entry which is preliminary data.</text>
</comment>
<keyword evidence="1" id="KW-0969">Cilium</keyword>